<protein>
    <submittedName>
        <fullName evidence="1">Uncharacterized protein</fullName>
    </submittedName>
</protein>
<dbReference type="AlphaFoldDB" id="A9WAH2"/>
<reference evidence="2" key="1">
    <citation type="journal article" date="2011" name="BMC Genomics">
        <title>Complete genome sequence of the filamentous anoxygenic phototrophic bacterium Chloroflexus aurantiacus.</title>
        <authorList>
            <person name="Tang K.H."/>
            <person name="Barry K."/>
            <person name="Chertkov O."/>
            <person name="Dalin E."/>
            <person name="Han C.S."/>
            <person name="Hauser L.J."/>
            <person name="Honchak B.M."/>
            <person name="Karbach L.E."/>
            <person name="Land M.L."/>
            <person name="Lapidus A."/>
            <person name="Larimer F.W."/>
            <person name="Mikhailova N."/>
            <person name="Pitluck S."/>
            <person name="Pierson B.K."/>
            <person name="Blankenship R.E."/>
        </authorList>
    </citation>
    <scope>NUCLEOTIDE SEQUENCE [LARGE SCALE GENOMIC DNA]</scope>
    <source>
        <strain evidence="2">ATCC 29366 / DSM 635 / J-10-fl</strain>
    </source>
</reference>
<dbReference type="InParanoid" id="A9WAH2"/>
<dbReference type="eggNOG" id="ENOG50346EV">
    <property type="taxonomic scope" value="Bacteria"/>
</dbReference>
<name>A9WAH2_CHLAA</name>
<dbReference type="Proteomes" id="UP000002008">
    <property type="component" value="Chromosome"/>
</dbReference>
<evidence type="ECO:0000313" key="2">
    <source>
        <dbReference type="Proteomes" id="UP000002008"/>
    </source>
</evidence>
<keyword evidence="2" id="KW-1185">Reference proteome</keyword>
<organism evidence="1 2">
    <name type="scientific">Chloroflexus aurantiacus (strain ATCC 29366 / DSM 635 / J-10-fl)</name>
    <dbReference type="NCBI Taxonomy" id="324602"/>
    <lineage>
        <taxon>Bacteria</taxon>
        <taxon>Bacillati</taxon>
        <taxon>Chloroflexota</taxon>
        <taxon>Chloroflexia</taxon>
        <taxon>Chloroflexales</taxon>
        <taxon>Chloroflexineae</taxon>
        <taxon>Chloroflexaceae</taxon>
        <taxon>Chloroflexus</taxon>
    </lineage>
</organism>
<dbReference type="PATRIC" id="fig|324602.8.peg.4029"/>
<dbReference type="RefSeq" id="WP_012259415.1">
    <property type="nucleotide sequence ID" value="NC_010175.1"/>
</dbReference>
<dbReference type="KEGG" id="cau:Caur_3578"/>
<dbReference type="EnsemblBacteria" id="ABY36762">
    <property type="protein sequence ID" value="ABY36762"/>
    <property type="gene ID" value="Caur_3578"/>
</dbReference>
<gene>
    <name evidence="1" type="ordered locus">Caur_3578</name>
</gene>
<dbReference type="HOGENOM" id="CLU_2258712_0_0_0"/>
<dbReference type="STRING" id="324602.Caur_3578"/>
<evidence type="ECO:0000313" key="1">
    <source>
        <dbReference type="EMBL" id="ABY36762.1"/>
    </source>
</evidence>
<accession>A9WAH2</accession>
<dbReference type="EMBL" id="CP000909">
    <property type="protein sequence ID" value="ABY36762.1"/>
    <property type="molecule type" value="Genomic_DNA"/>
</dbReference>
<sequence>MKIQPHPRLRGMMVGDEVYSYHYNLAAKVADIFPAAVCVRIGVLSTESPMELSHTPQLWRADEIENLSVCRYCGTRDGVRVVSDRGIPFRVCVQCLPPDAE</sequence>
<proteinExistence type="predicted"/>